<evidence type="ECO:0000256" key="2">
    <source>
        <dbReference type="ARBA" id="ARBA00022679"/>
    </source>
</evidence>
<dbReference type="PANTHER" id="PTHR22807">
    <property type="entry name" value="NOP2 YEAST -RELATED NOL1/NOP2/FMU SUN DOMAIN-CONTAINING"/>
    <property type="match status" value="1"/>
</dbReference>
<organism evidence="8 9">
    <name type="scientific">Triparma columacea</name>
    <dbReference type="NCBI Taxonomy" id="722753"/>
    <lineage>
        <taxon>Eukaryota</taxon>
        <taxon>Sar</taxon>
        <taxon>Stramenopiles</taxon>
        <taxon>Ochrophyta</taxon>
        <taxon>Bolidophyceae</taxon>
        <taxon>Parmales</taxon>
        <taxon>Triparmaceae</taxon>
        <taxon>Triparma</taxon>
    </lineage>
</organism>
<feature type="binding site" evidence="5">
    <location>
        <position position="237"/>
    </location>
    <ligand>
        <name>S-adenosyl-L-methionine</name>
        <dbReference type="ChEBI" id="CHEBI:59789"/>
    </ligand>
</feature>
<feature type="compositionally biased region" description="Basic residues" evidence="6">
    <location>
        <begin position="203"/>
        <end position="214"/>
    </location>
</feature>
<feature type="region of interest" description="Disordered" evidence="6">
    <location>
        <begin position="193"/>
        <end position="226"/>
    </location>
</feature>
<keyword evidence="3 5" id="KW-0949">S-adenosyl-L-methionine</keyword>
<proteinExistence type="inferred from homology"/>
<dbReference type="SUPFAM" id="SSF53335">
    <property type="entry name" value="S-adenosyl-L-methionine-dependent methyltransferases"/>
    <property type="match status" value="1"/>
</dbReference>
<dbReference type="EMBL" id="BRYA01000176">
    <property type="protein sequence ID" value="GMI42623.1"/>
    <property type="molecule type" value="Genomic_DNA"/>
</dbReference>
<dbReference type="AlphaFoldDB" id="A0A9W7GDU4"/>
<comment type="caution">
    <text evidence="5">Lacks conserved residue(s) required for the propagation of feature annotation.</text>
</comment>
<dbReference type="GO" id="GO:0008173">
    <property type="term" value="F:RNA methyltransferase activity"/>
    <property type="evidence" value="ECO:0007669"/>
    <property type="project" value="InterPro"/>
</dbReference>
<feature type="active site" description="Nucleophile" evidence="5">
    <location>
        <position position="300"/>
    </location>
</feature>
<dbReference type="PROSITE" id="PS51686">
    <property type="entry name" value="SAM_MT_RSMB_NOP"/>
    <property type="match status" value="1"/>
</dbReference>
<dbReference type="PANTHER" id="PTHR22807:SF16">
    <property type="entry name" value="SAM-DEPENDENT MTASE RSMB_NOP-TYPE DOMAIN-CONTAINING PROTEIN"/>
    <property type="match status" value="1"/>
</dbReference>
<keyword evidence="9" id="KW-1185">Reference proteome</keyword>
<feature type="compositionally biased region" description="Basic and acidic residues" evidence="6">
    <location>
        <begin position="193"/>
        <end position="202"/>
    </location>
</feature>
<evidence type="ECO:0000256" key="5">
    <source>
        <dbReference type="PROSITE-ProRule" id="PRU01023"/>
    </source>
</evidence>
<feature type="binding site" evidence="5">
    <location>
        <position position="168"/>
    </location>
    <ligand>
        <name>S-adenosyl-L-methionine</name>
        <dbReference type="ChEBI" id="CHEBI:59789"/>
    </ligand>
</feature>
<evidence type="ECO:0000256" key="6">
    <source>
        <dbReference type="SAM" id="MobiDB-lite"/>
    </source>
</evidence>
<gene>
    <name evidence="8" type="ORF">TrCOL_g4589</name>
</gene>
<evidence type="ECO:0000313" key="8">
    <source>
        <dbReference type="EMBL" id="GMI42623.1"/>
    </source>
</evidence>
<keyword evidence="1 5" id="KW-0489">Methyltransferase</keyword>
<dbReference type="GO" id="GO:0003723">
    <property type="term" value="F:RNA binding"/>
    <property type="evidence" value="ECO:0007669"/>
    <property type="project" value="UniProtKB-UniRule"/>
</dbReference>
<dbReference type="Gene3D" id="3.40.50.150">
    <property type="entry name" value="Vaccinia Virus protein VP39"/>
    <property type="match status" value="1"/>
</dbReference>
<evidence type="ECO:0000259" key="7">
    <source>
        <dbReference type="PROSITE" id="PS51686"/>
    </source>
</evidence>
<dbReference type="PRINTS" id="PR02008">
    <property type="entry name" value="RCMTFAMILY"/>
</dbReference>
<protein>
    <recommendedName>
        <fullName evidence="7">SAM-dependent MTase RsmB/NOP-type domain-containing protein</fullName>
    </recommendedName>
</protein>
<dbReference type="InterPro" id="IPR049560">
    <property type="entry name" value="MeTrfase_RsmB-F_NOP2_cat"/>
</dbReference>
<feature type="domain" description="SAM-dependent MTase RsmB/NOP-type" evidence="7">
    <location>
        <begin position="1"/>
        <end position="372"/>
    </location>
</feature>
<evidence type="ECO:0000313" key="9">
    <source>
        <dbReference type="Proteomes" id="UP001165065"/>
    </source>
</evidence>
<dbReference type="InterPro" id="IPR001678">
    <property type="entry name" value="MeTrfase_RsmB-F_NOP2_dom"/>
</dbReference>
<keyword evidence="4 5" id="KW-0694">RNA-binding</keyword>
<dbReference type="GO" id="GO:0001510">
    <property type="term" value="P:RNA methylation"/>
    <property type="evidence" value="ECO:0007669"/>
    <property type="project" value="InterPro"/>
</dbReference>
<evidence type="ECO:0000256" key="3">
    <source>
        <dbReference type="ARBA" id="ARBA00022691"/>
    </source>
</evidence>
<dbReference type="Proteomes" id="UP001165065">
    <property type="component" value="Unassembled WGS sequence"/>
</dbReference>
<keyword evidence="2 5" id="KW-0808">Transferase</keyword>
<accession>A0A9W7GDU4</accession>
<evidence type="ECO:0000256" key="4">
    <source>
        <dbReference type="ARBA" id="ARBA00022884"/>
    </source>
</evidence>
<feature type="binding site" evidence="5">
    <location>
        <position position="138"/>
    </location>
    <ligand>
        <name>S-adenosyl-L-methionine</name>
        <dbReference type="ChEBI" id="CHEBI:59789"/>
    </ligand>
</feature>
<dbReference type="OrthoDB" id="427002at2759"/>
<comment type="similarity">
    <text evidence="5">Belongs to the class I-like SAM-binding methyltransferase superfamily. RsmB/NOP family.</text>
</comment>
<reference evidence="9" key="1">
    <citation type="journal article" date="2023" name="Commun. Biol.">
        <title>Genome analysis of Parmales, the sister group of diatoms, reveals the evolutionary specialization of diatoms from phago-mixotrophs to photoautotrophs.</title>
        <authorList>
            <person name="Ban H."/>
            <person name="Sato S."/>
            <person name="Yoshikawa S."/>
            <person name="Yamada K."/>
            <person name="Nakamura Y."/>
            <person name="Ichinomiya M."/>
            <person name="Sato N."/>
            <person name="Blanc-Mathieu R."/>
            <person name="Endo H."/>
            <person name="Kuwata A."/>
            <person name="Ogata H."/>
        </authorList>
    </citation>
    <scope>NUCLEOTIDE SEQUENCE [LARGE SCALE GENOMIC DNA]</scope>
</reference>
<dbReference type="InterPro" id="IPR023267">
    <property type="entry name" value="RCMT"/>
</dbReference>
<sequence>MDHHVLEHYSKAGVPKGPLNDFLDSKTSPSFRYIRLNPRKNTNETLSSLDSASPVSWLPSSTNFYAIPNRTINVLQPYIDGSLYGMDCSSGAAVAALRLETVNNPVRVLDLCCCPCAKLCMIVDSLEHLSGCEVIGVDISGNRLNVGKKVVRKYLKGAACDVSLYQADGTTFPGPADDISASPSLVFDSRAEAQETNQQERKKMNKSAKSRERKRLAELMSSSPPSPGEKFDFVLIDAECSTDGALNQVKHKIKAGKDTATDSIRDKLLEEESLTSLQLKLLSNGFANLKDGGSLVYSTCSLSENQNENVVRAFLSSHPDAYIANVDFEASTPPPSIPGSLPGTLRFQPTLGPTTQESFSGSGFFLCKITKGRQKSNEKCSAFA</sequence>
<dbReference type="Pfam" id="PF01189">
    <property type="entry name" value="Methyltr_RsmB-F"/>
    <property type="match status" value="1"/>
</dbReference>
<evidence type="ECO:0000256" key="1">
    <source>
        <dbReference type="ARBA" id="ARBA00022603"/>
    </source>
</evidence>
<name>A0A9W7GDU4_9STRA</name>
<comment type="caution">
    <text evidence="8">The sequence shown here is derived from an EMBL/GenBank/DDBJ whole genome shotgun (WGS) entry which is preliminary data.</text>
</comment>
<dbReference type="InterPro" id="IPR029063">
    <property type="entry name" value="SAM-dependent_MTases_sf"/>
</dbReference>